<dbReference type="PANTHER" id="PTHR31033">
    <property type="entry name" value="PROTEIN, PUTATIVE-RELATED"/>
    <property type="match status" value="1"/>
</dbReference>
<name>A0ABC8M1W8_ERUVS</name>
<comment type="caution">
    <text evidence="1">The sequence shown here is derived from an EMBL/GenBank/DDBJ whole genome shotgun (WGS) entry which is preliminary data.</text>
</comment>
<dbReference type="Proteomes" id="UP001642260">
    <property type="component" value="Unassembled WGS sequence"/>
</dbReference>
<proteinExistence type="predicted"/>
<dbReference type="AlphaFoldDB" id="A0ABC8M1W8"/>
<organism evidence="1 2">
    <name type="scientific">Eruca vesicaria subsp. sativa</name>
    <name type="common">Garden rocket</name>
    <name type="synonym">Eruca sativa</name>
    <dbReference type="NCBI Taxonomy" id="29727"/>
    <lineage>
        <taxon>Eukaryota</taxon>
        <taxon>Viridiplantae</taxon>
        <taxon>Streptophyta</taxon>
        <taxon>Embryophyta</taxon>
        <taxon>Tracheophyta</taxon>
        <taxon>Spermatophyta</taxon>
        <taxon>Magnoliopsida</taxon>
        <taxon>eudicotyledons</taxon>
        <taxon>Gunneridae</taxon>
        <taxon>Pentapetalae</taxon>
        <taxon>rosids</taxon>
        <taxon>malvids</taxon>
        <taxon>Brassicales</taxon>
        <taxon>Brassicaceae</taxon>
        <taxon>Brassiceae</taxon>
        <taxon>Eruca</taxon>
    </lineage>
</organism>
<accession>A0ABC8M1W8</accession>
<dbReference type="EMBL" id="CAKOAT010819599">
    <property type="protein sequence ID" value="CAH8389156.1"/>
    <property type="molecule type" value="Genomic_DNA"/>
</dbReference>
<sequence length="84" mass="8717">MKFGCSATVVAARAALSKSTLVKSLRLQPLPAKMLTIALMGMAADLLGSKAEYYSLRVAIGNKVSETSTGSVYNKISDGSGFAT</sequence>
<dbReference type="PANTHER" id="PTHR31033:SF18">
    <property type="entry name" value="OS06G0115800 PROTEIN"/>
    <property type="match status" value="1"/>
</dbReference>
<keyword evidence="2" id="KW-1185">Reference proteome</keyword>
<protein>
    <submittedName>
        <fullName evidence="1">Uncharacterized protein</fullName>
    </submittedName>
</protein>
<evidence type="ECO:0000313" key="2">
    <source>
        <dbReference type="Proteomes" id="UP001642260"/>
    </source>
</evidence>
<reference evidence="1 2" key="1">
    <citation type="submission" date="2022-03" db="EMBL/GenBank/DDBJ databases">
        <authorList>
            <person name="Macdonald S."/>
            <person name="Ahmed S."/>
            <person name="Newling K."/>
        </authorList>
    </citation>
    <scope>NUCLEOTIDE SEQUENCE [LARGE SCALE GENOMIC DNA]</scope>
</reference>
<evidence type="ECO:0000313" key="1">
    <source>
        <dbReference type="EMBL" id="CAH8389156.1"/>
    </source>
</evidence>
<gene>
    <name evidence="1" type="ORF">ERUC_LOCUS41639</name>
</gene>